<accession>A0A926F2N1</accession>
<organism evidence="2 3">
    <name type="scientific">Wansuia hejianensis</name>
    <dbReference type="NCBI Taxonomy" id="2763667"/>
    <lineage>
        <taxon>Bacteria</taxon>
        <taxon>Bacillati</taxon>
        <taxon>Bacillota</taxon>
        <taxon>Clostridia</taxon>
        <taxon>Lachnospirales</taxon>
        <taxon>Lachnospiraceae</taxon>
        <taxon>Wansuia</taxon>
    </lineage>
</organism>
<gene>
    <name evidence="2" type="ORF">H8689_06745</name>
</gene>
<evidence type="ECO:0000256" key="1">
    <source>
        <dbReference type="SAM" id="Phobius"/>
    </source>
</evidence>
<dbReference type="InterPro" id="IPR038690">
    <property type="entry name" value="NusG_2_sf"/>
</dbReference>
<dbReference type="Proteomes" id="UP000601522">
    <property type="component" value="Unassembled WGS sequence"/>
</dbReference>
<dbReference type="Pfam" id="PF07009">
    <property type="entry name" value="NusG_II"/>
    <property type="match status" value="1"/>
</dbReference>
<feature type="transmembrane region" description="Helical" evidence="1">
    <location>
        <begin position="6"/>
        <end position="23"/>
    </location>
</feature>
<protein>
    <submittedName>
        <fullName evidence="2">NusG domain II-containing protein</fullName>
    </submittedName>
</protein>
<keyword evidence="1" id="KW-0812">Transmembrane</keyword>
<comment type="caution">
    <text evidence="2">The sequence shown here is derived from an EMBL/GenBank/DDBJ whole genome shotgun (WGS) entry which is preliminary data.</text>
</comment>
<dbReference type="RefSeq" id="WP_249323663.1">
    <property type="nucleotide sequence ID" value="NZ_JACRTK010000002.1"/>
</dbReference>
<proteinExistence type="predicted"/>
<evidence type="ECO:0000313" key="2">
    <source>
        <dbReference type="EMBL" id="MBC8590830.1"/>
    </source>
</evidence>
<evidence type="ECO:0000313" key="3">
    <source>
        <dbReference type="Proteomes" id="UP000601522"/>
    </source>
</evidence>
<name>A0A926F2N1_9FIRM</name>
<keyword evidence="1" id="KW-1133">Transmembrane helix</keyword>
<dbReference type="Gene3D" id="2.60.320.10">
    <property type="entry name" value="N-utilization substance G protein NusG, insert domain"/>
    <property type="match status" value="1"/>
</dbReference>
<dbReference type="EMBL" id="JACRTK010000002">
    <property type="protein sequence ID" value="MBC8590830.1"/>
    <property type="molecule type" value="Genomic_DNA"/>
</dbReference>
<dbReference type="CDD" id="cd09911">
    <property type="entry name" value="Lin0431_like"/>
    <property type="match status" value="1"/>
</dbReference>
<sequence length="126" mass="14248">MTKGDKILIIVVIFFTVISLGFIKRQALSNDGKYISIQVDGKEIKKIIFDKNIEGKTFPIETEYGYNLVEIGNEKVRVIEASCPDQIDVKQGYISKIGETIVCLPNRLVVEIKGMDIDQEIDIMNH</sequence>
<reference evidence="2 3" key="1">
    <citation type="submission" date="2020-08" db="EMBL/GenBank/DDBJ databases">
        <title>Genome public.</title>
        <authorList>
            <person name="Liu C."/>
            <person name="Sun Q."/>
        </authorList>
    </citation>
    <scope>NUCLEOTIDE SEQUENCE [LARGE SCALE GENOMIC DNA]</scope>
    <source>
        <strain evidence="2 3">NSJ-26</strain>
    </source>
</reference>
<dbReference type="AlphaFoldDB" id="A0A926F2N1"/>
<keyword evidence="3" id="KW-1185">Reference proteome</keyword>
<keyword evidence="1" id="KW-0472">Membrane</keyword>